<sequence>MDRGDREGRASSIIWRTMPPMVALLLAAASSPAFAEERKPTKPPIVLESTGAYEVGGKVIAKPGDPSQTLSCDHGYVEYFIPVKRRSVGLIMWHSSSTKVWENRWDGGEGYKSIFLRKGYPVYLWDGPRVGRANWSCEPITYTPDYFDQRNFAAWRFGLSYLNWHPGLQFPTADKEAWNQATRARYDEFDTLENALLQAEAGGQAIDRIGPVVALTNSAGGWRALLSALKAKSNNMKGIVAYENPGFVFPEGEGPDPKPDAPFGPNSVPLTEFKKLTKFPIQMVFGDYTDTRPIWATSIKVARTFCDIVNRHGGDCEVLLLPDAGLRGNTHIAFADLNNEAVADELSKWLHRKGLDRFAGE</sequence>
<organism evidence="2 3">
    <name type="scientific">Bradyrhizobium archetypum</name>
    <dbReference type="NCBI Taxonomy" id="2721160"/>
    <lineage>
        <taxon>Bacteria</taxon>
        <taxon>Pseudomonadati</taxon>
        <taxon>Pseudomonadota</taxon>
        <taxon>Alphaproteobacteria</taxon>
        <taxon>Hyphomicrobiales</taxon>
        <taxon>Nitrobacteraceae</taxon>
        <taxon>Bradyrhizobium</taxon>
    </lineage>
</organism>
<evidence type="ECO:0000313" key="3">
    <source>
        <dbReference type="Proteomes" id="UP000528734"/>
    </source>
</evidence>
<dbReference type="SUPFAM" id="SSF53474">
    <property type="entry name" value="alpha/beta-Hydrolases"/>
    <property type="match status" value="1"/>
</dbReference>
<dbReference type="RefSeq" id="WP_171709923.1">
    <property type="nucleotide sequence ID" value="NZ_JAAVLW010000003.1"/>
</dbReference>
<proteinExistence type="predicted"/>
<keyword evidence="1" id="KW-0732">Signal</keyword>
<keyword evidence="3" id="KW-1185">Reference proteome</keyword>
<protein>
    <recommendedName>
        <fullName evidence="4">Alpha/beta hydrolase</fullName>
    </recommendedName>
</protein>
<feature type="signal peptide" evidence="1">
    <location>
        <begin position="1"/>
        <end position="35"/>
    </location>
</feature>
<dbReference type="CDD" id="cd12810">
    <property type="entry name" value="Esterase_713_like-3"/>
    <property type="match status" value="1"/>
</dbReference>
<evidence type="ECO:0000313" key="2">
    <source>
        <dbReference type="EMBL" id="NOJ47067.1"/>
    </source>
</evidence>
<accession>A0A7Y4H5G6</accession>
<dbReference type="Proteomes" id="UP000528734">
    <property type="component" value="Unassembled WGS sequence"/>
</dbReference>
<reference evidence="2 3" key="1">
    <citation type="submission" date="2020-03" db="EMBL/GenBank/DDBJ databases">
        <title>Bradyrhizobium diversity isolated from nodules of Muelleranthus trifoliolatus.</title>
        <authorList>
            <person name="Klepa M."/>
            <person name="Helene L."/>
            <person name="Hungria M."/>
        </authorList>
    </citation>
    <scope>NUCLEOTIDE SEQUENCE [LARGE SCALE GENOMIC DNA]</scope>
    <source>
        <strain evidence="2 3">WSM 1744</strain>
    </source>
</reference>
<evidence type="ECO:0008006" key="4">
    <source>
        <dbReference type="Google" id="ProtNLM"/>
    </source>
</evidence>
<gene>
    <name evidence="2" type="ORF">HCN50_12560</name>
</gene>
<feature type="chain" id="PRO_5030777881" description="Alpha/beta hydrolase" evidence="1">
    <location>
        <begin position="36"/>
        <end position="361"/>
    </location>
</feature>
<dbReference type="AlphaFoldDB" id="A0A7Y4H5G6"/>
<dbReference type="InterPro" id="IPR029058">
    <property type="entry name" value="AB_hydrolase_fold"/>
</dbReference>
<dbReference type="EMBL" id="JAAVLW010000003">
    <property type="protein sequence ID" value="NOJ47067.1"/>
    <property type="molecule type" value="Genomic_DNA"/>
</dbReference>
<name>A0A7Y4H5G6_9BRAD</name>
<evidence type="ECO:0000256" key="1">
    <source>
        <dbReference type="SAM" id="SignalP"/>
    </source>
</evidence>
<comment type="caution">
    <text evidence="2">The sequence shown here is derived from an EMBL/GenBank/DDBJ whole genome shotgun (WGS) entry which is preliminary data.</text>
</comment>
<dbReference type="Gene3D" id="3.40.50.1820">
    <property type="entry name" value="alpha/beta hydrolase"/>
    <property type="match status" value="1"/>
</dbReference>